<gene>
    <name evidence="14" type="ORF">AS592_03320</name>
</gene>
<keyword evidence="14" id="KW-0670">Pyruvate</keyword>
<dbReference type="GO" id="GO:0006103">
    <property type="term" value="P:2-oxoglutarate metabolic process"/>
    <property type="evidence" value="ECO:0007669"/>
    <property type="project" value="TreeGrafter"/>
</dbReference>
<evidence type="ECO:0000313" key="14">
    <source>
        <dbReference type="EMBL" id="KYJ85783.1"/>
    </source>
</evidence>
<dbReference type="PIRSF" id="PIRSF000350">
    <property type="entry name" value="Mercury_reductase_MerA"/>
    <property type="match status" value="1"/>
</dbReference>
<evidence type="ECO:0000256" key="1">
    <source>
        <dbReference type="ARBA" id="ARBA00007532"/>
    </source>
</evidence>
<dbReference type="GO" id="GO:0050660">
    <property type="term" value="F:flavin adenine dinucleotide binding"/>
    <property type="evidence" value="ECO:0007669"/>
    <property type="project" value="TreeGrafter"/>
</dbReference>
<feature type="binding site" evidence="9">
    <location>
        <position position="295"/>
    </location>
    <ligand>
        <name>FAD</name>
        <dbReference type="ChEBI" id="CHEBI:57692"/>
    </ligand>
</feature>
<evidence type="ECO:0000259" key="13">
    <source>
        <dbReference type="Pfam" id="PF07992"/>
    </source>
</evidence>
<dbReference type="InterPro" id="IPR016156">
    <property type="entry name" value="FAD/NAD-linked_Rdtase_dimer_sf"/>
</dbReference>
<dbReference type="RefSeq" id="WP_067332226.1">
    <property type="nucleotide sequence ID" value="NZ_LNKT01000067.1"/>
</dbReference>
<keyword evidence="9" id="KW-0547">Nucleotide-binding</keyword>
<comment type="cofactor">
    <cofactor evidence="9">
        <name>FAD</name>
        <dbReference type="ChEBI" id="CHEBI:57692"/>
    </cofactor>
    <text evidence="9">Binds 1 FAD per subunit.</text>
</comment>
<evidence type="ECO:0000256" key="11">
    <source>
        <dbReference type="RuleBase" id="RU003691"/>
    </source>
</evidence>
<protein>
    <submittedName>
        <fullName evidence="14">Pyruvate dehydrogenase</fullName>
    </submittedName>
</protein>
<dbReference type="PANTHER" id="PTHR22912">
    <property type="entry name" value="DISULFIDE OXIDOREDUCTASE"/>
    <property type="match status" value="1"/>
</dbReference>
<keyword evidence="3 9" id="KW-0274">FAD</keyword>
<keyword evidence="6" id="KW-1015">Disulfide bond</keyword>
<feature type="binding site" evidence="9">
    <location>
        <position position="257"/>
    </location>
    <ligand>
        <name>NAD(+)</name>
        <dbReference type="ChEBI" id="CHEBI:57540"/>
    </ligand>
</feature>
<feature type="disulfide bond" description="Redox-active" evidence="10">
    <location>
        <begin position="43"/>
        <end position="48"/>
    </location>
</feature>
<dbReference type="Gene3D" id="3.30.390.30">
    <property type="match status" value="1"/>
</dbReference>
<evidence type="ECO:0000256" key="2">
    <source>
        <dbReference type="ARBA" id="ARBA00022630"/>
    </source>
</evidence>
<feature type="domain" description="Pyridine nucleotide-disulphide oxidoreductase dimerisation" evidence="12">
    <location>
        <begin position="340"/>
        <end position="436"/>
    </location>
</feature>
<evidence type="ECO:0000256" key="8">
    <source>
        <dbReference type="PIRSR" id="PIRSR000350-2"/>
    </source>
</evidence>
<dbReference type="Proteomes" id="UP000075359">
    <property type="component" value="Unassembled WGS sequence"/>
</dbReference>
<evidence type="ECO:0000256" key="6">
    <source>
        <dbReference type="ARBA" id="ARBA00023157"/>
    </source>
</evidence>
<dbReference type="PRINTS" id="PR00411">
    <property type="entry name" value="PNDRDTASEI"/>
</dbReference>
<feature type="binding site" evidence="9">
    <location>
        <begin position="133"/>
        <end position="135"/>
    </location>
    <ligand>
        <name>FAD</name>
        <dbReference type="ChEBI" id="CHEBI:57692"/>
    </ligand>
</feature>
<feature type="binding site" evidence="9">
    <location>
        <position position="109"/>
    </location>
    <ligand>
        <name>FAD</name>
        <dbReference type="ChEBI" id="CHEBI:57692"/>
    </ligand>
</feature>
<evidence type="ECO:0000256" key="5">
    <source>
        <dbReference type="ARBA" id="ARBA00023027"/>
    </source>
</evidence>
<dbReference type="Pfam" id="PF02852">
    <property type="entry name" value="Pyr_redox_dim"/>
    <property type="match status" value="1"/>
</dbReference>
<comment type="similarity">
    <text evidence="1 11">Belongs to the class-I pyridine nucleotide-disulfide oxidoreductase family.</text>
</comment>
<dbReference type="Pfam" id="PF07992">
    <property type="entry name" value="Pyr_redox_2"/>
    <property type="match status" value="1"/>
</dbReference>
<dbReference type="EMBL" id="LNKT01000067">
    <property type="protein sequence ID" value="KYJ85783.1"/>
    <property type="molecule type" value="Genomic_DNA"/>
</dbReference>
<keyword evidence="4 11" id="KW-0560">Oxidoreductase</keyword>
<dbReference type="InterPro" id="IPR001100">
    <property type="entry name" value="Pyr_nuc-diS_OxRdtase"/>
</dbReference>
<evidence type="ECO:0000256" key="4">
    <source>
        <dbReference type="ARBA" id="ARBA00023002"/>
    </source>
</evidence>
<dbReference type="InterPro" id="IPR036188">
    <property type="entry name" value="FAD/NAD-bd_sf"/>
</dbReference>
<accession>A0A151CEV3</accession>
<dbReference type="InterPro" id="IPR050151">
    <property type="entry name" value="Class-I_Pyr_Nuc-Dis_Oxidored"/>
</dbReference>
<dbReference type="PANTHER" id="PTHR22912:SF151">
    <property type="entry name" value="DIHYDROLIPOYL DEHYDROGENASE, MITOCHONDRIAL"/>
    <property type="match status" value="1"/>
</dbReference>
<dbReference type="InterPro" id="IPR004099">
    <property type="entry name" value="Pyr_nucl-diS_OxRdtase_dimer"/>
</dbReference>
<keyword evidence="7 11" id="KW-0676">Redox-active center</keyword>
<feature type="binding site" evidence="9">
    <location>
        <begin position="170"/>
        <end position="177"/>
    </location>
    <ligand>
        <name>NAD(+)</name>
        <dbReference type="ChEBI" id="CHEBI:57540"/>
    </ligand>
</feature>
<keyword evidence="2 11" id="KW-0285">Flavoprotein</keyword>
<dbReference type="OrthoDB" id="9786429at2"/>
<dbReference type="Gene3D" id="3.50.50.60">
    <property type="entry name" value="FAD/NAD(P)-binding domain"/>
    <property type="match status" value="2"/>
</dbReference>
<evidence type="ECO:0000313" key="15">
    <source>
        <dbReference type="Proteomes" id="UP000075359"/>
    </source>
</evidence>
<organism evidence="14 15">
    <name type="scientific">Sulfurovum riftiae</name>
    <dbReference type="NCBI Taxonomy" id="1630136"/>
    <lineage>
        <taxon>Bacteria</taxon>
        <taxon>Pseudomonadati</taxon>
        <taxon>Campylobacterota</taxon>
        <taxon>Epsilonproteobacteria</taxon>
        <taxon>Campylobacterales</taxon>
        <taxon>Sulfurovaceae</taxon>
        <taxon>Sulfurovum</taxon>
    </lineage>
</organism>
<evidence type="ECO:0000256" key="3">
    <source>
        <dbReference type="ARBA" id="ARBA00022827"/>
    </source>
</evidence>
<comment type="caution">
    <text evidence="14">The sequence shown here is derived from an EMBL/GenBank/DDBJ whole genome shotgun (WGS) entry which is preliminary data.</text>
</comment>
<feature type="active site" description="Proton acceptor" evidence="8">
    <location>
        <position position="428"/>
    </location>
</feature>
<keyword evidence="5 9" id="KW-0520">NAD</keyword>
<proteinExistence type="inferred from homology"/>
<sequence length="442" mass="48286">MTYDYDILFLGGGLNYAGAVTAAKAGLRTALVEKKMEHLGGTCLHNGCIPSKMYLQAAETVRASKKSHFSGSIRLDLAKLDEEKESMLSMATGAITRQCSDVELIKGEGVLIAPYTVRVDTRTVTAEKIVIGTGSHPFIPEGIVYDGDAVISSDEVLGMQELPEKIAVYGSGAIGLEMAAFFAAAGVETELIWRHDTLLKKAHPMISNQLKKQFEKLGVTLLPEHSIKTAQKREQGVHIVFEDGKEHSVPKLLVATGRRSNTDVIQTNEIEIGKRGIETDVHFETTLADHYAVGDCNGKIQLAHAARAEVLYVVRRILGKKPDTVMMDSVVKFIHTLPCSYAYVGKTRSQLQDEGIHYHESSVPLNGLPYPHIHDADLGMMAVYSDEENFIVGAELFAPQAEELIAIVAMAIAGEMDADLAKRTILAHPTFSESLEKCFLHL</sequence>
<feature type="binding site" evidence="9">
    <location>
        <position position="52"/>
    </location>
    <ligand>
        <name>FAD</name>
        <dbReference type="ChEBI" id="CHEBI:57692"/>
    </ligand>
</feature>
<dbReference type="InterPro" id="IPR023753">
    <property type="entry name" value="FAD/NAD-binding_dom"/>
</dbReference>
<dbReference type="PRINTS" id="PR00368">
    <property type="entry name" value="FADPNR"/>
</dbReference>
<dbReference type="AlphaFoldDB" id="A0A151CEV3"/>
<dbReference type="SUPFAM" id="SSF51905">
    <property type="entry name" value="FAD/NAD(P)-binding domain"/>
    <property type="match status" value="1"/>
</dbReference>
<name>A0A151CEV3_9BACT</name>
<dbReference type="PROSITE" id="PS00076">
    <property type="entry name" value="PYRIDINE_REDOX_1"/>
    <property type="match status" value="1"/>
</dbReference>
<evidence type="ECO:0000256" key="10">
    <source>
        <dbReference type="PIRSR" id="PIRSR000350-4"/>
    </source>
</evidence>
<evidence type="ECO:0000256" key="9">
    <source>
        <dbReference type="PIRSR" id="PIRSR000350-3"/>
    </source>
</evidence>
<dbReference type="STRING" id="1630136.AS592_03320"/>
<evidence type="ECO:0000256" key="7">
    <source>
        <dbReference type="ARBA" id="ARBA00023284"/>
    </source>
</evidence>
<keyword evidence="15" id="KW-1185">Reference proteome</keyword>
<evidence type="ECO:0000259" key="12">
    <source>
        <dbReference type="Pfam" id="PF02852"/>
    </source>
</evidence>
<feature type="domain" description="FAD/NAD(P)-binding" evidence="13">
    <location>
        <begin position="6"/>
        <end position="308"/>
    </location>
</feature>
<dbReference type="GO" id="GO:0004148">
    <property type="term" value="F:dihydrolipoyl dehydrogenase (NADH) activity"/>
    <property type="evidence" value="ECO:0007669"/>
    <property type="project" value="TreeGrafter"/>
</dbReference>
<dbReference type="SUPFAM" id="SSF55424">
    <property type="entry name" value="FAD/NAD-linked reductases, dimerisation (C-terminal) domain"/>
    <property type="match status" value="1"/>
</dbReference>
<reference evidence="14 15" key="1">
    <citation type="submission" date="2015-11" db="EMBL/GenBank/DDBJ databases">
        <title>Draft genome of Sulfurovum riftiae 1812E, a member of the Epsilonproteobacteria isolated from the tube of the deep-sea hydrothermal vent tubewom Riftia pachyptila.</title>
        <authorList>
            <person name="Vetriani C."/>
            <person name="Giovannelli D."/>
        </authorList>
    </citation>
    <scope>NUCLEOTIDE SEQUENCE [LARGE SCALE GENOMIC DNA]</scope>
    <source>
        <strain evidence="14 15">1812E</strain>
    </source>
</reference>
<dbReference type="InterPro" id="IPR012999">
    <property type="entry name" value="Pyr_OxRdtase_I_AS"/>
</dbReference>